<dbReference type="EMBL" id="CP110820">
    <property type="protein sequence ID" value="WPX97322.1"/>
    <property type="molecule type" value="Genomic_DNA"/>
</dbReference>
<keyword evidence="4" id="KW-1185">Reference proteome</keyword>
<evidence type="ECO:0000256" key="1">
    <source>
        <dbReference type="PROSITE-ProRule" id="PRU00023"/>
    </source>
</evidence>
<feature type="compositionally biased region" description="Polar residues" evidence="2">
    <location>
        <begin position="187"/>
        <end position="208"/>
    </location>
</feature>
<feature type="repeat" description="ANK" evidence="1">
    <location>
        <begin position="80"/>
        <end position="112"/>
    </location>
</feature>
<dbReference type="Gene3D" id="1.25.40.20">
    <property type="entry name" value="Ankyrin repeat-containing domain"/>
    <property type="match status" value="1"/>
</dbReference>
<dbReference type="InterPro" id="IPR036770">
    <property type="entry name" value="Ankyrin_rpt-contain_sf"/>
</dbReference>
<gene>
    <name evidence="3" type="ORF">Bandiella_01471</name>
</gene>
<dbReference type="InterPro" id="IPR002110">
    <property type="entry name" value="Ankyrin_rpt"/>
</dbReference>
<sequence>MLLGRILEKEGEEIFRKGGRYSALEAIWERIMKLFGFEYNSTNSLDRDGKGPLDYLYSSKPVLELVVEKNVVDINLKNKDGESSIMQAAKGGYCESFEYLADKGANLMLQDHQGKNLVHKLIESFDVTKKDEQLAIIKILKDKGVLNELLDQKDVNGKTPLDILKDNPKPDLIADLYTVSGKVHNPKPSSWESRVTAQPPSTNTSRIM</sequence>
<accession>A0ABZ0UP39</accession>
<name>A0ABZ0UP39_9RICK</name>
<organism evidence="3 4">
    <name type="scientific">Candidatus Bandiella euplotis</name>
    <dbReference type="NCBI Taxonomy" id="1664265"/>
    <lineage>
        <taxon>Bacteria</taxon>
        <taxon>Pseudomonadati</taxon>
        <taxon>Pseudomonadota</taxon>
        <taxon>Alphaproteobacteria</taxon>
        <taxon>Rickettsiales</taxon>
        <taxon>Candidatus Midichloriaceae</taxon>
        <taxon>Candidatus Bandiella</taxon>
    </lineage>
</organism>
<proteinExistence type="predicted"/>
<feature type="region of interest" description="Disordered" evidence="2">
    <location>
        <begin position="185"/>
        <end position="208"/>
    </location>
</feature>
<evidence type="ECO:0000256" key="2">
    <source>
        <dbReference type="SAM" id="MobiDB-lite"/>
    </source>
</evidence>
<evidence type="ECO:0000313" key="4">
    <source>
        <dbReference type="Proteomes" id="UP001327219"/>
    </source>
</evidence>
<protein>
    <submittedName>
        <fullName evidence="3">Ankyrin repeat domain-containing protein</fullName>
    </submittedName>
</protein>
<dbReference type="Proteomes" id="UP001327219">
    <property type="component" value="Chromosome"/>
</dbReference>
<reference evidence="3 4" key="1">
    <citation type="submission" date="2022-11" db="EMBL/GenBank/DDBJ databases">
        <title>Host association and intracellularity evolved multiple times independently in the Rickettsiales.</title>
        <authorList>
            <person name="Castelli M."/>
            <person name="Nardi T."/>
            <person name="Gammuto L."/>
            <person name="Bellinzona G."/>
            <person name="Sabaneyeva E."/>
            <person name="Potekhin A."/>
            <person name="Serra V."/>
            <person name="Petroni G."/>
            <person name="Sassera D."/>
        </authorList>
    </citation>
    <scope>NUCLEOTIDE SEQUENCE [LARGE SCALE GENOMIC DNA]</scope>
    <source>
        <strain evidence="3 4">NDG2</strain>
    </source>
</reference>
<dbReference type="SUPFAM" id="SSF48403">
    <property type="entry name" value="Ankyrin repeat"/>
    <property type="match status" value="1"/>
</dbReference>
<evidence type="ECO:0000313" key="3">
    <source>
        <dbReference type="EMBL" id="WPX97322.1"/>
    </source>
</evidence>
<dbReference type="PROSITE" id="PS50088">
    <property type="entry name" value="ANK_REPEAT"/>
    <property type="match status" value="1"/>
</dbReference>
<keyword evidence="1" id="KW-0040">ANK repeat</keyword>